<evidence type="ECO:0000313" key="2">
    <source>
        <dbReference type="EMBL" id="KAK0387679.1"/>
    </source>
</evidence>
<dbReference type="InterPro" id="IPR035426">
    <property type="entry name" value="Gemin2/Brr1"/>
</dbReference>
<reference evidence="2" key="1">
    <citation type="submission" date="2022-10" db="EMBL/GenBank/DDBJ databases">
        <title>Determination and structural analysis of whole genome sequence of Sarocladium strictum F4-1.</title>
        <authorList>
            <person name="Hu L."/>
            <person name="Jiang Y."/>
        </authorList>
    </citation>
    <scope>NUCLEOTIDE SEQUENCE</scope>
    <source>
        <strain evidence="2">F4-1</strain>
    </source>
</reference>
<dbReference type="Gene3D" id="1.20.58.1070">
    <property type="match status" value="1"/>
</dbReference>
<comment type="caution">
    <text evidence="2">The sequence shown here is derived from an EMBL/GenBank/DDBJ whole genome shotgun (WGS) entry which is preliminary data.</text>
</comment>
<organism evidence="2 3">
    <name type="scientific">Sarocladium strictum</name>
    <name type="common">Black bundle disease fungus</name>
    <name type="synonym">Acremonium strictum</name>
    <dbReference type="NCBI Taxonomy" id="5046"/>
    <lineage>
        <taxon>Eukaryota</taxon>
        <taxon>Fungi</taxon>
        <taxon>Dikarya</taxon>
        <taxon>Ascomycota</taxon>
        <taxon>Pezizomycotina</taxon>
        <taxon>Sordariomycetes</taxon>
        <taxon>Hypocreomycetidae</taxon>
        <taxon>Hypocreales</taxon>
        <taxon>Sarocladiaceae</taxon>
        <taxon>Sarocladium</taxon>
    </lineage>
</organism>
<proteinExistence type="predicted"/>
<dbReference type="Proteomes" id="UP001175261">
    <property type="component" value="Unassembled WGS sequence"/>
</dbReference>
<accession>A0AA39L8G4</accession>
<dbReference type="AlphaFoldDB" id="A0AA39L8G4"/>
<feature type="region of interest" description="Disordered" evidence="1">
    <location>
        <begin position="347"/>
        <end position="374"/>
    </location>
</feature>
<name>A0AA39L8G4_SARSR</name>
<feature type="compositionally biased region" description="Acidic residues" evidence="1">
    <location>
        <begin position="322"/>
        <end position="336"/>
    </location>
</feature>
<evidence type="ECO:0000313" key="3">
    <source>
        <dbReference type="Proteomes" id="UP001175261"/>
    </source>
</evidence>
<feature type="region of interest" description="Disordered" evidence="1">
    <location>
        <begin position="322"/>
        <end position="341"/>
    </location>
</feature>
<feature type="compositionally biased region" description="Basic residues" evidence="1">
    <location>
        <begin position="23"/>
        <end position="41"/>
    </location>
</feature>
<dbReference type="GO" id="GO:0000387">
    <property type="term" value="P:spliceosomal snRNP assembly"/>
    <property type="evidence" value="ECO:0007669"/>
    <property type="project" value="InterPro"/>
</dbReference>
<protein>
    <recommendedName>
        <fullName evidence="4">V-snare</fullName>
    </recommendedName>
</protein>
<feature type="region of interest" description="Disordered" evidence="1">
    <location>
        <begin position="1"/>
        <end position="47"/>
    </location>
</feature>
<dbReference type="EMBL" id="JAPDFR010000003">
    <property type="protein sequence ID" value="KAK0387679.1"/>
    <property type="molecule type" value="Genomic_DNA"/>
</dbReference>
<evidence type="ECO:0000256" key="1">
    <source>
        <dbReference type="SAM" id="MobiDB-lite"/>
    </source>
</evidence>
<gene>
    <name evidence="2" type="ORF">NLU13_3924</name>
</gene>
<sequence>MSHKRELDQDYDDDASTSPPVSKRVKKHDSNKSKSKHHHQNAHIDPTWGQKYVFSSHENATTIPAGEESDFEDDADAMAYLMSVRHEATEIPHLLVAPKIQIGPQLPAELETANGDTEPCDDAFEEGEYRTDDDEIYAECRYPSKGYYEDGAYFDLDDEDFEDGQAIENDTDPSKATHDAYFSSLMRSYLALRDIVNTTPPKNASERLSSSHLTHAAPFGRSSHTSSTWTNILVTLDPHPLQLALLSKDSVILILRVLLGGQLLRRGRDIPERTSRWLWGLLARLPEPGELTHWELGCVRDLGKRAVLLGTSMEEMAALREEVEEEGLGLAEDEEKKDDKQVLVEDAAQSGTRESGDSASVSEPPPAESLSDEEPAEDIAMELDSSDDEDDVPPSQSLEEVKRRLLAQLDDHDDSKDAALLDAAKRREMNMRATINMILTVTGEFYGQRDLLEFRDPFASSQNTV</sequence>
<dbReference type="Pfam" id="PF04938">
    <property type="entry name" value="SIP1"/>
    <property type="match status" value="1"/>
</dbReference>
<evidence type="ECO:0008006" key="4">
    <source>
        <dbReference type="Google" id="ProtNLM"/>
    </source>
</evidence>
<keyword evidence="3" id="KW-1185">Reference proteome</keyword>